<keyword evidence="3 8" id="KW-0813">Transport</keyword>
<dbReference type="InterPro" id="IPR045863">
    <property type="entry name" value="CorA_TM1_TM2"/>
</dbReference>
<name>A0A8J7AG66_9CYAN</name>
<dbReference type="FunFam" id="1.20.58.340:FF:000012">
    <property type="entry name" value="Magnesium transport protein CorA"/>
    <property type="match status" value="1"/>
</dbReference>
<dbReference type="GO" id="GO:0005886">
    <property type="term" value="C:plasma membrane"/>
    <property type="evidence" value="ECO:0007669"/>
    <property type="project" value="UniProtKB-SubCell"/>
</dbReference>
<dbReference type="GO" id="GO:0050897">
    <property type="term" value="F:cobalt ion binding"/>
    <property type="evidence" value="ECO:0007669"/>
    <property type="project" value="TreeGrafter"/>
</dbReference>
<dbReference type="NCBIfam" id="TIGR00383">
    <property type="entry name" value="corA"/>
    <property type="match status" value="1"/>
</dbReference>
<dbReference type="Gene3D" id="1.20.58.340">
    <property type="entry name" value="Magnesium transport protein CorA, transmembrane region"/>
    <property type="match status" value="2"/>
</dbReference>
<protein>
    <recommendedName>
        <fullName evidence="8">Magnesium transport protein CorA</fullName>
    </recommendedName>
</protein>
<comment type="caution">
    <text evidence="9">The sequence shown here is derived from an EMBL/GenBank/DDBJ whole genome shotgun (WGS) entry which is preliminary data.</text>
</comment>
<keyword evidence="8" id="KW-0460">Magnesium</keyword>
<evidence type="ECO:0000256" key="8">
    <source>
        <dbReference type="RuleBase" id="RU362010"/>
    </source>
</evidence>
<evidence type="ECO:0000313" key="10">
    <source>
        <dbReference type="Proteomes" id="UP000636505"/>
    </source>
</evidence>
<dbReference type="GO" id="GO:0015095">
    <property type="term" value="F:magnesium ion transmembrane transporter activity"/>
    <property type="evidence" value="ECO:0007669"/>
    <property type="project" value="UniProtKB-UniRule"/>
</dbReference>
<evidence type="ECO:0000313" key="9">
    <source>
        <dbReference type="EMBL" id="MBE9078566.1"/>
    </source>
</evidence>
<dbReference type="Proteomes" id="UP000636505">
    <property type="component" value="Unassembled WGS sequence"/>
</dbReference>
<reference evidence="9" key="1">
    <citation type="submission" date="2020-10" db="EMBL/GenBank/DDBJ databases">
        <authorList>
            <person name="Castelo-Branco R."/>
            <person name="Eusebio N."/>
            <person name="Adriana R."/>
            <person name="Vieira A."/>
            <person name="Brugerolle De Fraissinette N."/>
            <person name="Rezende De Castro R."/>
            <person name="Schneider M.P."/>
            <person name="Vasconcelos V."/>
            <person name="Leao P.N."/>
        </authorList>
    </citation>
    <scope>NUCLEOTIDE SEQUENCE</scope>
    <source>
        <strain evidence="9">LEGE 07310</strain>
    </source>
</reference>
<dbReference type="CDD" id="cd12828">
    <property type="entry name" value="TmCorA-like_1"/>
    <property type="match status" value="1"/>
</dbReference>
<evidence type="ECO:0000256" key="7">
    <source>
        <dbReference type="ARBA" id="ARBA00023136"/>
    </source>
</evidence>
<comment type="similarity">
    <text evidence="2 8">Belongs to the CorA metal ion transporter (MIT) (TC 1.A.35) family.</text>
</comment>
<dbReference type="SUPFAM" id="SSF143865">
    <property type="entry name" value="CorA soluble domain-like"/>
    <property type="match status" value="1"/>
</dbReference>
<evidence type="ECO:0000256" key="6">
    <source>
        <dbReference type="ARBA" id="ARBA00022989"/>
    </source>
</evidence>
<evidence type="ECO:0000256" key="2">
    <source>
        <dbReference type="ARBA" id="ARBA00009765"/>
    </source>
</evidence>
<dbReference type="GO" id="GO:0015087">
    <property type="term" value="F:cobalt ion transmembrane transporter activity"/>
    <property type="evidence" value="ECO:0007669"/>
    <property type="project" value="UniProtKB-UniRule"/>
</dbReference>
<dbReference type="InterPro" id="IPR004488">
    <property type="entry name" value="Mg/Co-transport_prot_CorA"/>
</dbReference>
<dbReference type="PANTHER" id="PTHR46494">
    <property type="entry name" value="CORA FAMILY METAL ION TRANSPORTER (EUROFUNG)"/>
    <property type="match status" value="1"/>
</dbReference>
<dbReference type="RefSeq" id="WP_193908579.1">
    <property type="nucleotide sequence ID" value="NZ_JADEXG010000035.1"/>
</dbReference>
<keyword evidence="7 8" id="KW-0472">Membrane</keyword>
<accession>A0A8J7AG66</accession>
<dbReference type="PANTHER" id="PTHR46494:SF1">
    <property type="entry name" value="CORA FAMILY METAL ION TRANSPORTER (EUROFUNG)"/>
    <property type="match status" value="1"/>
</dbReference>
<comment type="function">
    <text evidence="8">Mediates influx of magnesium ions.</text>
</comment>
<dbReference type="GO" id="GO:0000287">
    <property type="term" value="F:magnesium ion binding"/>
    <property type="evidence" value="ECO:0007669"/>
    <property type="project" value="TreeGrafter"/>
</dbReference>
<feature type="transmembrane region" description="Helical" evidence="8">
    <location>
        <begin position="343"/>
        <end position="364"/>
    </location>
</feature>
<feature type="transmembrane region" description="Helical" evidence="8">
    <location>
        <begin position="306"/>
        <end position="323"/>
    </location>
</feature>
<keyword evidence="6 8" id="KW-1133">Transmembrane helix</keyword>
<evidence type="ECO:0000256" key="5">
    <source>
        <dbReference type="ARBA" id="ARBA00022692"/>
    </source>
</evidence>
<organism evidence="9 10">
    <name type="scientific">Vasconcelosia minhoensis LEGE 07310</name>
    <dbReference type="NCBI Taxonomy" id="915328"/>
    <lineage>
        <taxon>Bacteria</taxon>
        <taxon>Bacillati</taxon>
        <taxon>Cyanobacteriota</taxon>
        <taxon>Cyanophyceae</taxon>
        <taxon>Nodosilineales</taxon>
        <taxon>Cymatolegaceae</taxon>
        <taxon>Vasconcelosia</taxon>
        <taxon>Vasconcelosia minhoensis</taxon>
    </lineage>
</organism>
<dbReference type="EMBL" id="JADEXG010000035">
    <property type="protein sequence ID" value="MBE9078566.1"/>
    <property type="molecule type" value="Genomic_DNA"/>
</dbReference>
<keyword evidence="4 8" id="KW-1003">Cell membrane</keyword>
<dbReference type="SUPFAM" id="SSF144083">
    <property type="entry name" value="Magnesium transport protein CorA, transmembrane region"/>
    <property type="match status" value="1"/>
</dbReference>
<dbReference type="Pfam" id="PF01544">
    <property type="entry name" value="CorA"/>
    <property type="match status" value="1"/>
</dbReference>
<gene>
    <name evidence="8 9" type="primary">corA</name>
    <name evidence="9" type="ORF">IQ241_14895</name>
</gene>
<evidence type="ECO:0000256" key="1">
    <source>
        <dbReference type="ARBA" id="ARBA00004651"/>
    </source>
</evidence>
<dbReference type="InterPro" id="IPR002523">
    <property type="entry name" value="MgTranspt_CorA/ZnTranspt_ZntB"/>
</dbReference>
<dbReference type="InterPro" id="IPR045861">
    <property type="entry name" value="CorA_cytoplasmic_dom"/>
</dbReference>
<proteinExistence type="inferred from homology"/>
<evidence type="ECO:0000256" key="3">
    <source>
        <dbReference type="ARBA" id="ARBA00022448"/>
    </source>
</evidence>
<keyword evidence="8" id="KW-0406">Ion transport</keyword>
<sequence>MAEHEDERRHWDYHYDEIGTAPGTLVIEEDASPPELTLIDYTASSAIRRELKTPEDCKPFLKSHSISWIDFQGLGNEPMLRHLGEVFKLHPLVLEDVVNVPQRPKVEYYDDQLVIIARMVMPKPSEAGNEAGFINEQVSFVLGPNYLLTVQEELDIDCFDPVRNRIRFNQGTIRAQGADYLAYTLLDTIMDAYFPVLEDYGELIESLEDEVIFNPTRQTVQRIYQVRRDLMGLRRSIWPQRNAISTLIRDSSDLIRPEVKVYLQDCYDHAVQVLDIVETYRELTANLMDVYLSSVSNRMNEVMKTLTVISSIFIPLTFIVGVYGMNFNPQVSPWNMPELDAYWGYPICWAVMIAIALGLTTYFWRKGWFESLSRSLPER</sequence>
<dbReference type="Gene3D" id="3.30.460.20">
    <property type="entry name" value="CorA soluble domain-like"/>
    <property type="match status" value="1"/>
</dbReference>
<comment type="subcellular location">
    <subcellularLocation>
        <location evidence="1">Cell membrane</location>
        <topology evidence="1">Multi-pass membrane protein</topology>
    </subcellularLocation>
    <subcellularLocation>
        <location evidence="8">Membrane</location>
        <topology evidence="8">Multi-pass membrane protein</topology>
    </subcellularLocation>
</comment>
<evidence type="ECO:0000256" key="4">
    <source>
        <dbReference type="ARBA" id="ARBA00022475"/>
    </source>
</evidence>
<keyword evidence="5 8" id="KW-0812">Transmembrane</keyword>
<keyword evidence="10" id="KW-1185">Reference proteome</keyword>
<dbReference type="AlphaFoldDB" id="A0A8J7AG66"/>